<evidence type="ECO:0000313" key="3">
    <source>
        <dbReference type="EMBL" id="KAK8564650.1"/>
    </source>
</evidence>
<keyword evidence="4" id="KW-1185">Reference proteome</keyword>
<dbReference type="InterPro" id="IPR036875">
    <property type="entry name" value="Znf_CCHC_sf"/>
</dbReference>
<reference evidence="3 4" key="1">
    <citation type="journal article" date="2024" name="G3 (Bethesda)">
        <title>Genome assembly of Hibiscus sabdariffa L. provides insights into metabolisms of medicinal natural products.</title>
        <authorList>
            <person name="Kim T."/>
        </authorList>
    </citation>
    <scope>NUCLEOTIDE SEQUENCE [LARGE SCALE GENOMIC DNA]</scope>
    <source>
        <strain evidence="3">TK-2024</strain>
        <tissue evidence="3">Old leaves</tissue>
    </source>
</reference>
<dbReference type="InterPro" id="IPR001878">
    <property type="entry name" value="Znf_CCHC"/>
</dbReference>
<gene>
    <name evidence="3" type="ORF">V6N12_058233</name>
</gene>
<dbReference type="PROSITE" id="PS50158">
    <property type="entry name" value="ZF_CCHC"/>
    <property type="match status" value="1"/>
</dbReference>
<dbReference type="Pfam" id="PF14223">
    <property type="entry name" value="Retrotran_gag_2"/>
    <property type="match status" value="1"/>
</dbReference>
<accession>A0ABR2ES12</accession>
<protein>
    <recommendedName>
        <fullName evidence="2">CCHC-type domain-containing protein</fullName>
    </recommendedName>
</protein>
<evidence type="ECO:0000313" key="4">
    <source>
        <dbReference type="Proteomes" id="UP001472677"/>
    </source>
</evidence>
<proteinExistence type="predicted"/>
<keyword evidence="1" id="KW-0479">Metal-binding</keyword>
<organism evidence="3 4">
    <name type="scientific">Hibiscus sabdariffa</name>
    <name type="common">roselle</name>
    <dbReference type="NCBI Taxonomy" id="183260"/>
    <lineage>
        <taxon>Eukaryota</taxon>
        <taxon>Viridiplantae</taxon>
        <taxon>Streptophyta</taxon>
        <taxon>Embryophyta</taxon>
        <taxon>Tracheophyta</taxon>
        <taxon>Spermatophyta</taxon>
        <taxon>Magnoliopsida</taxon>
        <taxon>eudicotyledons</taxon>
        <taxon>Gunneridae</taxon>
        <taxon>Pentapetalae</taxon>
        <taxon>rosids</taxon>
        <taxon>malvids</taxon>
        <taxon>Malvales</taxon>
        <taxon>Malvaceae</taxon>
        <taxon>Malvoideae</taxon>
        <taxon>Hibiscus</taxon>
    </lineage>
</organism>
<comment type="caution">
    <text evidence="3">The sequence shown here is derived from an EMBL/GenBank/DDBJ whole genome shotgun (WGS) entry which is preliminary data.</text>
</comment>
<keyword evidence="1" id="KW-0862">Zinc</keyword>
<dbReference type="Proteomes" id="UP001472677">
    <property type="component" value="Unassembled WGS sequence"/>
</dbReference>
<name>A0ABR2ES12_9ROSI</name>
<evidence type="ECO:0000259" key="2">
    <source>
        <dbReference type="PROSITE" id="PS50158"/>
    </source>
</evidence>
<dbReference type="EMBL" id="JBBPBM010000010">
    <property type="protein sequence ID" value="KAK8564650.1"/>
    <property type="molecule type" value="Genomic_DNA"/>
</dbReference>
<feature type="domain" description="CCHC-type" evidence="2">
    <location>
        <begin position="260"/>
        <end position="275"/>
    </location>
</feature>
<keyword evidence="1" id="KW-0863">Zinc-finger</keyword>
<sequence>MECLSQPHDVRALCGLGPLKLVQHVEIRKSIELSVKSKNSQFHQRVLSTFPLQLDWRNRRRGRTLIGKAYTSTTTMTDLTISDIIYPELKTTSRLKYLGTKFHVWRTMLDFVLKDHGVNFVLTQDPSKPNPNDKWVDDDYQAHRLIHETLHKNLYMFYQKHENAKSLMDTLTMDFMRHSASKRFMLFRRYKDYKMLEGSSITQHIIEMNSMAKELELEDEEALRSDNICMRLMNAGDVKEIFKSHDNEESSSRGGFNGNCSSCGEFGHHISDCPN</sequence>
<dbReference type="SUPFAM" id="SSF57756">
    <property type="entry name" value="Retrovirus zinc finger-like domains"/>
    <property type="match status" value="1"/>
</dbReference>
<evidence type="ECO:0000256" key="1">
    <source>
        <dbReference type="PROSITE-ProRule" id="PRU00047"/>
    </source>
</evidence>